<dbReference type="Gene3D" id="1.50.10.20">
    <property type="match status" value="1"/>
</dbReference>
<dbReference type="STRING" id="1602171.ST44_04470"/>
<gene>
    <name evidence="3" type="ORF">ST44_04470</name>
</gene>
<evidence type="ECO:0000259" key="2">
    <source>
        <dbReference type="SMART" id="SM01360"/>
    </source>
</evidence>
<dbReference type="Proteomes" id="UP000032046">
    <property type="component" value="Unassembled WGS sequence"/>
</dbReference>
<dbReference type="EMBL" id="JXQK01000046">
    <property type="protein sequence ID" value="KIP63175.1"/>
    <property type="molecule type" value="Genomic_DNA"/>
</dbReference>
<reference evidence="3 4" key="1">
    <citation type="submission" date="2015-01" db="EMBL/GenBank/DDBJ databases">
        <title>Comparative genomics of non-oral Prevotella species.</title>
        <authorList>
            <person name="Accetto T."/>
            <person name="Nograsek B."/>
            <person name="Avgustin G."/>
        </authorList>
    </citation>
    <scope>NUCLEOTIDE SEQUENCE [LARGE SCALE GENOMIC DNA]</scope>
    <source>
        <strain evidence="3 4">P5-119</strain>
    </source>
</reference>
<comment type="caution">
    <text evidence="3">The sequence shown here is derived from an EMBL/GenBank/DDBJ whole genome shotgun (WGS) entry which is preliminary data.</text>
</comment>
<dbReference type="Gene3D" id="2.60.40.1930">
    <property type="match status" value="1"/>
</dbReference>
<dbReference type="RefSeq" id="WP_042518438.1">
    <property type="nucleotide sequence ID" value="NZ_JXQK01000046.1"/>
</dbReference>
<name>A0A0D0IWT6_9BACT</name>
<evidence type="ECO:0000313" key="3">
    <source>
        <dbReference type="EMBL" id="KIP63175.1"/>
    </source>
</evidence>
<proteinExistence type="inferred from homology"/>
<evidence type="ECO:0000256" key="1">
    <source>
        <dbReference type="ARBA" id="ARBA00010556"/>
    </source>
</evidence>
<comment type="similarity">
    <text evidence="1">Belongs to the protease inhibitor I39 (alpha-2-macroglobulin) family. Bacterial alpha-2-macroglobulin subfamily.</text>
</comment>
<dbReference type="Pfam" id="PF01835">
    <property type="entry name" value="MG2"/>
    <property type="match status" value="1"/>
</dbReference>
<dbReference type="InterPro" id="IPR001599">
    <property type="entry name" value="Macroglobln_a2"/>
</dbReference>
<sequence>MKKAIVSFVLSLMFPLVLFADGYTSLWKQYNEAETKDLPKTQIKILNNIIAQAKAGKSYGNLLKAEFDKVATASGISDELFQSELSALKKAAGEASAVDPALAAVYNCALGCSYSLVAKSHYKSDSKKLSREYFDKALADPEMLASKKALDYAPFVSEGVDSEIFGNDLLSLVGYYSERYALLNDYYNKAGNRRASLVTALWMLEKRVKANPVKKVIKGNTYLASLDSLVALYGDLKECGEVAIAKYDYMADCQDVTPKQKVDYIMFAKQKWAAWKGINRLERYYAEMVRPGFEMNVGNTYLPNHEDTLSIEARNLKHLTVSIYRLDTKSYLDDRTNNFNIDKAKKLIIAKSKVVIDLPVVYENEYDINKLYAKLPKLQPGMYYVVVEADNKKLKPINAVFTVSDVFVGSLPLPGDKVRYAIMSATTGQPLAGAKLQLWRDNKVISTLTADEKGEVVTNSQEPYYDCVRAYTDTDNYMIGEREWNRFNYYGDKIHRSVVSLFTDRSIYRPGQTVHVSAVAYKQEGLHSSKVTTGAELKFTLSDANNKVLAEKKATTDDYGTASVDFNLPGSNVLSGRFSVRCMGNGTGYAAFRVEEYKRPTFDVKFDEVTDEYHDGDTLVVGGTAMTFSGVPVPGAKVAYDVQRRCSSWFRYYYGANNDAQQMLTDTVMTDSKGRFEVRIPVVLPADYQADNEGYDVKTPGRFVWQTRYRFTATATVTDNGGESHSAETSIVLGSRATELKLDLPEKMTKDSVATVVFNRYNASAKQIDGKVTYWFDSQTKKYTAKANENIKIDWRKTSGILSGRHQLWATCGNDTVMREFVLFGIDDKRPAADTPDWAYISSKEFPRDGKPVYVQVGTSCDNTLVRYSIISSDKELESGTFSLSNAVKTISLTYKEEYGEAVLLNYLWVKDGKAYSHKFTITRPLEDKRLDLKWVTFRDRLTPGQKEKWTLNISRPKVNDVINKRNVSTEGQNNGQLLALMYDKSLEQIVKTSFNFSLNLSQNSPYTRWRMLPEITENGLSSWQTMPVMNGKSFDLNTLDNSVSRLSWMLMLNDRSDDRVSLPLRVRGSAKNSVSIRGEAVEETATVLKSKEEKAKTFDFAPLGNDASDRGSAGVENADGEERASAAVPQIRENLNETAFFYPALYADKDGNVDIVFTLPESVTTWNFRGFAHDKEMNFGMIESEAVASKKVMVMPNVPRFVREGDKATMAARVANATDKPVAALVRMQLLDPETERVVCEKKQNVTIDANATANVDFSFDAQGDTPLLVCRITAEGKGFSDGEQHYLPVLPSRERVMNTVPFTFTGSGEKTVAMADLFPKGVEDKKLTVEYTANPSWLMIQTLPYISTVDYKNAISLSTAYYANALGRYIMNQSPVIKQVVNIWKQEPADSDNSLMSALQRNQELKTLVLDETPWVMDADNEADQKRMLTTFFDESAMDYRLASQLKDLKDLQNSDGSWSWWRGMRGSASITAQVLQTLARLNVMAGYQKATAKMIENGMDYLRTVVMKEFEEMKRMEKKGQKPMICDYHAIQYLYINTLLGKNPFYDSDYVELKNYLLKYLEADRHRDIYSKALMAVVLNGDGKAKKAKEYVESIRQYTVTKPGMGTYFDTWHAGYSWFDYRIPTQTAAIEALKAVNPADTETINQMRLWLLQSKRTQAWDTPINTVNAVYAFLDGNYKELSSDKEESMTLAVDGKNESLPKASAGLGYTKVVYDIDKQNSITLTKTGEGTSWGAAYAQFTQAAADIADSKSGIKVVRQVMVPENGKAAKSGALNVGDRIAVRITITADRDYDFVQVVDKRAACMEPVAQTSGYGWGYYCTPKDNATHYYFDRLSKGEHVVETEYYIDRAGNYTAGTCTVQCAYSPEFSGRAGGIELKIVK</sequence>
<evidence type="ECO:0000313" key="4">
    <source>
        <dbReference type="Proteomes" id="UP000032046"/>
    </source>
</evidence>
<dbReference type="Pfam" id="PF00207">
    <property type="entry name" value="A2M"/>
    <property type="match status" value="1"/>
</dbReference>
<keyword evidence="4" id="KW-1185">Reference proteome</keyword>
<dbReference type="InterPro" id="IPR008930">
    <property type="entry name" value="Terpenoid_cyclase/PrenylTrfase"/>
</dbReference>
<dbReference type="PANTHER" id="PTHR40094:SF1">
    <property type="entry name" value="UBIQUITIN DOMAIN-CONTAINING PROTEIN"/>
    <property type="match status" value="1"/>
</dbReference>
<feature type="domain" description="Alpha-2-macroglobulin" evidence="2">
    <location>
        <begin position="1139"/>
        <end position="1229"/>
    </location>
</feature>
<dbReference type="InterPro" id="IPR051802">
    <property type="entry name" value="YfhM-like"/>
</dbReference>
<dbReference type="SMART" id="SM01360">
    <property type="entry name" value="A2M"/>
    <property type="match status" value="1"/>
</dbReference>
<dbReference type="InterPro" id="IPR041246">
    <property type="entry name" value="Bact_MG10"/>
</dbReference>
<dbReference type="PANTHER" id="PTHR40094">
    <property type="entry name" value="ALPHA-2-MACROGLOBULIN HOMOLOG"/>
    <property type="match status" value="1"/>
</dbReference>
<accession>A0A0D0IWT6</accession>
<dbReference type="SUPFAM" id="SSF48239">
    <property type="entry name" value="Terpenoid cyclases/Protein prenyltransferases"/>
    <property type="match status" value="1"/>
</dbReference>
<dbReference type="Pfam" id="PF17973">
    <property type="entry name" value="bMG10"/>
    <property type="match status" value="1"/>
</dbReference>
<protein>
    <recommendedName>
        <fullName evidence="2">Alpha-2-macroglobulin domain-containing protein</fullName>
    </recommendedName>
</protein>
<dbReference type="GO" id="GO:0004866">
    <property type="term" value="F:endopeptidase inhibitor activity"/>
    <property type="evidence" value="ECO:0007669"/>
    <property type="project" value="InterPro"/>
</dbReference>
<organism evidence="3 4">
    <name type="scientific">Prevotella pectinovora</name>
    <dbReference type="NCBI Taxonomy" id="1602169"/>
    <lineage>
        <taxon>Bacteria</taxon>
        <taxon>Pseudomonadati</taxon>
        <taxon>Bacteroidota</taxon>
        <taxon>Bacteroidia</taxon>
        <taxon>Bacteroidales</taxon>
        <taxon>Prevotellaceae</taxon>
        <taxon>Prevotella</taxon>
    </lineage>
</organism>
<dbReference type="InterPro" id="IPR002890">
    <property type="entry name" value="MG2"/>
</dbReference>